<protein>
    <submittedName>
        <fullName evidence="1">Uncharacterized protein</fullName>
    </submittedName>
</protein>
<organism evidence="1 2">
    <name type="scientific">Legionella bononiensis</name>
    <dbReference type="NCBI Taxonomy" id="2793102"/>
    <lineage>
        <taxon>Bacteria</taxon>
        <taxon>Pseudomonadati</taxon>
        <taxon>Pseudomonadota</taxon>
        <taxon>Gammaproteobacteria</taxon>
        <taxon>Legionellales</taxon>
        <taxon>Legionellaceae</taxon>
        <taxon>Legionella</taxon>
    </lineage>
</organism>
<accession>A0ABS1W6X2</accession>
<dbReference type="EMBL" id="JADWVN010000003">
    <property type="protein sequence ID" value="MBL7525116.1"/>
    <property type="molecule type" value="Genomic_DNA"/>
</dbReference>
<comment type="caution">
    <text evidence="1">The sequence shown here is derived from an EMBL/GenBank/DDBJ whole genome shotgun (WGS) entry which is preliminary data.</text>
</comment>
<dbReference type="Proteomes" id="UP000809910">
    <property type="component" value="Unassembled WGS sequence"/>
</dbReference>
<keyword evidence="2" id="KW-1185">Reference proteome</keyword>
<evidence type="ECO:0000313" key="1">
    <source>
        <dbReference type="EMBL" id="MBL7525116.1"/>
    </source>
</evidence>
<reference evidence="1 2" key="1">
    <citation type="submission" date="2020-12" db="EMBL/GenBank/DDBJ databases">
        <title>WGS of Legionella: environmental sample.</title>
        <authorList>
            <person name="Cristino S."/>
            <person name="Girolamini L."/>
            <person name="Salaris S."/>
            <person name="Pascale M.R."/>
            <person name="Mazzotta M."/>
            <person name="Orsini M."/>
            <person name="Grottola A."/>
        </authorList>
    </citation>
    <scope>NUCLEOTIDE SEQUENCE [LARGE SCALE GENOMIC DNA]</scope>
    <source>
        <strain evidence="1 2">30cs62</strain>
    </source>
</reference>
<proteinExistence type="predicted"/>
<evidence type="ECO:0000313" key="2">
    <source>
        <dbReference type="Proteomes" id="UP000809910"/>
    </source>
</evidence>
<name>A0ABS1W6X2_9GAMM</name>
<dbReference type="RefSeq" id="WP_203113898.1">
    <property type="nucleotide sequence ID" value="NZ_JADWVM010000018.1"/>
</dbReference>
<sequence>MKKSDNSYTSITIETLILVAVWERPFIFQGSFNVLDKNKQTDQLLFYRCERDKAEKMDILEHEFSPFDYQFTHLYCVRETAQRDVLDQCTEDALYLLKYALHVSLIQMLTNNKSYMTYIDEIALMSLTKRVHFILNNGTHNKEDEVIGFAVAMDFNPSEATGQAAVVNLLAF</sequence>
<gene>
    <name evidence="1" type="ORF">I5282_00855</name>
</gene>